<dbReference type="RefSeq" id="WP_129835561.1">
    <property type="nucleotide sequence ID" value="NZ_CP035704.1"/>
</dbReference>
<evidence type="ECO:0000313" key="3">
    <source>
        <dbReference type="Proteomes" id="UP000291562"/>
    </source>
</evidence>
<keyword evidence="3" id="KW-1185">Reference proteome</keyword>
<dbReference type="InterPro" id="IPR001910">
    <property type="entry name" value="Inosine/uridine_hydrolase_dom"/>
</dbReference>
<keyword evidence="2" id="KW-0378">Hydrolase</keyword>
<dbReference type="PANTHER" id="PTHR46190">
    <property type="entry name" value="SI:CH211-201H21.5-RELATED"/>
    <property type="match status" value="1"/>
</dbReference>
<organism evidence="2 3">
    <name type="scientific">Pseudolysobacter antarcticus</name>
    <dbReference type="NCBI Taxonomy" id="2511995"/>
    <lineage>
        <taxon>Bacteria</taxon>
        <taxon>Pseudomonadati</taxon>
        <taxon>Pseudomonadota</taxon>
        <taxon>Gammaproteobacteria</taxon>
        <taxon>Lysobacterales</taxon>
        <taxon>Rhodanobacteraceae</taxon>
        <taxon>Pseudolysobacter</taxon>
    </lineage>
</organism>
<proteinExistence type="predicted"/>
<sequence>MTRQKLLIDTDPGVDDALAILMAHAHADVVGLSIAAGNVGLNHTVANGLKLVEVIGADTPVFAGCASPLVLPAEDAAFVHGLDGFGDTVYTAASSRASSEHAALAILRLSHEHAGELTLVALAPLTNLALALRLDPTLPTRVARLVIMGGAVTGRGNTRLIPAEFNIAFDPEAAHIVFSEWPQFTLVDWEATMAHGIDFSRWNALLAGTDKRAIFYRSISHKTLLFAQGERREKMLTADALAMAVALDPGIVTKVERRYVAIELQGALTRGATVVDWEQRGGNTPNADIVLAVDQTRFEAMLATALGRSDA</sequence>
<dbReference type="EMBL" id="CP035704">
    <property type="protein sequence ID" value="QBB72004.1"/>
    <property type="molecule type" value="Genomic_DNA"/>
</dbReference>
<dbReference type="PANTHER" id="PTHR46190:SF1">
    <property type="entry name" value="SI:CH211-201H21.5"/>
    <property type="match status" value="1"/>
</dbReference>
<protein>
    <submittedName>
        <fullName evidence="2">Nucleoside hydrolase</fullName>
    </submittedName>
</protein>
<dbReference type="Gene3D" id="3.90.245.10">
    <property type="entry name" value="Ribonucleoside hydrolase-like"/>
    <property type="match status" value="1"/>
</dbReference>
<accession>A0A411HNF5</accession>
<gene>
    <name evidence="2" type="ORF">ELE36_17440</name>
</gene>
<dbReference type="SUPFAM" id="SSF53590">
    <property type="entry name" value="Nucleoside hydrolase"/>
    <property type="match status" value="1"/>
</dbReference>
<feature type="domain" description="Inosine/uridine-preferring nucleoside hydrolase" evidence="1">
    <location>
        <begin position="6"/>
        <end position="299"/>
    </location>
</feature>
<dbReference type="CDD" id="cd02649">
    <property type="entry name" value="nuc_hydro_CeIAG"/>
    <property type="match status" value="1"/>
</dbReference>
<name>A0A411HNF5_9GAMM</name>
<dbReference type="InterPro" id="IPR036452">
    <property type="entry name" value="Ribo_hydro-like"/>
</dbReference>
<dbReference type="AlphaFoldDB" id="A0A411HNF5"/>
<dbReference type="KEGG" id="xbc:ELE36_17440"/>
<dbReference type="Proteomes" id="UP000291562">
    <property type="component" value="Chromosome"/>
</dbReference>
<reference evidence="2 3" key="1">
    <citation type="submission" date="2019-01" db="EMBL/GenBank/DDBJ databases">
        <title>Pseudolysobacter antarctica gen. nov., sp. nov., isolated from Fildes Peninsula, Antarctica.</title>
        <authorList>
            <person name="Wei Z."/>
            <person name="Peng F."/>
        </authorList>
    </citation>
    <scope>NUCLEOTIDE SEQUENCE [LARGE SCALE GENOMIC DNA]</scope>
    <source>
        <strain evidence="2 3">AQ6-296</strain>
    </source>
</reference>
<evidence type="ECO:0000313" key="2">
    <source>
        <dbReference type="EMBL" id="QBB72004.1"/>
    </source>
</evidence>
<dbReference type="OrthoDB" id="9797882at2"/>
<dbReference type="GO" id="GO:0016799">
    <property type="term" value="F:hydrolase activity, hydrolyzing N-glycosyl compounds"/>
    <property type="evidence" value="ECO:0007669"/>
    <property type="project" value="InterPro"/>
</dbReference>
<evidence type="ECO:0000259" key="1">
    <source>
        <dbReference type="Pfam" id="PF01156"/>
    </source>
</evidence>
<dbReference type="Pfam" id="PF01156">
    <property type="entry name" value="IU_nuc_hydro"/>
    <property type="match status" value="1"/>
</dbReference>
<dbReference type="InterPro" id="IPR052775">
    <property type="entry name" value="IUN_hydrolase"/>
</dbReference>